<proteinExistence type="predicted"/>
<protein>
    <submittedName>
        <fullName evidence="2">Uncharacterized protein</fullName>
    </submittedName>
</protein>
<keyword evidence="1" id="KW-0472">Membrane</keyword>
<keyword evidence="1" id="KW-1133">Transmembrane helix</keyword>
<accession>A0A8H3LA68</accession>
<dbReference type="Proteomes" id="UP000615446">
    <property type="component" value="Unassembled WGS sequence"/>
</dbReference>
<keyword evidence="1" id="KW-0812">Transmembrane</keyword>
<dbReference type="AlphaFoldDB" id="A0A8H3LA68"/>
<feature type="transmembrane region" description="Helical" evidence="1">
    <location>
        <begin position="6"/>
        <end position="24"/>
    </location>
</feature>
<reference evidence="2" key="1">
    <citation type="submission" date="2019-10" db="EMBL/GenBank/DDBJ databases">
        <title>Conservation and host-specific expression of non-tandemly repeated heterogenous ribosome RNA gene in arbuscular mycorrhizal fungi.</title>
        <authorList>
            <person name="Maeda T."/>
            <person name="Kobayashi Y."/>
            <person name="Nakagawa T."/>
            <person name="Ezawa T."/>
            <person name="Yamaguchi K."/>
            <person name="Bino T."/>
            <person name="Nishimoto Y."/>
            <person name="Shigenobu S."/>
            <person name="Kawaguchi M."/>
        </authorList>
    </citation>
    <scope>NUCLEOTIDE SEQUENCE</scope>
    <source>
        <strain evidence="2">HR1</strain>
    </source>
</reference>
<evidence type="ECO:0000256" key="1">
    <source>
        <dbReference type="SAM" id="Phobius"/>
    </source>
</evidence>
<dbReference type="EMBL" id="BLAL01000058">
    <property type="protein sequence ID" value="GES81914.1"/>
    <property type="molecule type" value="Genomic_DNA"/>
</dbReference>
<gene>
    <name evidence="2" type="ORF">RCL2_000915100</name>
</gene>
<comment type="caution">
    <text evidence="2">The sequence shown here is derived from an EMBL/GenBank/DDBJ whole genome shotgun (WGS) entry which is preliminary data.</text>
</comment>
<feature type="transmembrane region" description="Helical" evidence="1">
    <location>
        <begin position="60"/>
        <end position="79"/>
    </location>
</feature>
<organism evidence="2 3">
    <name type="scientific">Rhizophagus clarus</name>
    <dbReference type="NCBI Taxonomy" id="94130"/>
    <lineage>
        <taxon>Eukaryota</taxon>
        <taxon>Fungi</taxon>
        <taxon>Fungi incertae sedis</taxon>
        <taxon>Mucoromycota</taxon>
        <taxon>Glomeromycotina</taxon>
        <taxon>Glomeromycetes</taxon>
        <taxon>Glomerales</taxon>
        <taxon>Glomeraceae</taxon>
        <taxon>Rhizophagus</taxon>
    </lineage>
</organism>
<evidence type="ECO:0000313" key="2">
    <source>
        <dbReference type="EMBL" id="GES81914.1"/>
    </source>
</evidence>
<evidence type="ECO:0000313" key="3">
    <source>
        <dbReference type="Proteomes" id="UP000615446"/>
    </source>
</evidence>
<sequence>MVDEIYSVIIFQVVRLILSCLRIYRSCDITDMSLQFQQQMLGEGSYFSEMIKANTFLAKWWSYFGMSAKCFIYFTVSIVTSLSNIRWESKRDEERSFIILYWIFIRSHHHLCFFYVKDKKPSNLKKSRNQLLMEPIGSIGNENLQESDNS</sequence>
<name>A0A8H3LA68_9GLOM</name>
<feature type="transmembrane region" description="Helical" evidence="1">
    <location>
        <begin position="99"/>
        <end position="116"/>
    </location>
</feature>